<evidence type="ECO:0000313" key="2">
    <source>
        <dbReference type="Proteomes" id="UP001143910"/>
    </source>
</evidence>
<sequence length="214" mass="24462">MQTQLPTQPPLDDLDGVFKSSRLIYRPVEETTDEKDFFYNKIWSDSHVAAHGTRWMLKPMSRQKLDEKFNSMISAKCFLSCVVCLPPAETGEKPTPIGFVTVADTSSEVIRIGTVAICIIPDYQSQGYGSEAMRWAIDWAFSFANLHRLDLSGYSFNAAAMHMYRRLGFVEEGRRREMVFFGNQYYDVIDMGMLRREWLAAKETPATSPDSKRS</sequence>
<dbReference type="Proteomes" id="UP001143910">
    <property type="component" value="Unassembled WGS sequence"/>
</dbReference>
<name>A0ACC1NAU0_9HYPO</name>
<accession>A0ACC1NAU0</accession>
<dbReference type="EMBL" id="JANJQO010000590">
    <property type="protein sequence ID" value="KAJ2976392.1"/>
    <property type="molecule type" value="Genomic_DNA"/>
</dbReference>
<reference evidence="1" key="1">
    <citation type="submission" date="2022-08" db="EMBL/GenBank/DDBJ databases">
        <title>Genome Sequence of Lecanicillium fungicola.</title>
        <authorList>
            <person name="Buettner E."/>
        </authorList>
    </citation>
    <scope>NUCLEOTIDE SEQUENCE</scope>
    <source>
        <strain evidence="1">Babe33</strain>
    </source>
</reference>
<gene>
    <name evidence="1" type="ORF">NQ176_g4979</name>
</gene>
<organism evidence="1 2">
    <name type="scientific">Zarea fungicola</name>
    <dbReference type="NCBI Taxonomy" id="93591"/>
    <lineage>
        <taxon>Eukaryota</taxon>
        <taxon>Fungi</taxon>
        <taxon>Dikarya</taxon>
        <taxon>Ascomycota</taxon>
        <taxon>Pezizomycotina</taxon>
        <taxon>Sordariomycetes</taxon>
        <taxon>Hypocreomycetidae</taxon>
        <taxon>Hypocreales</taxon>
        <taxon>Cordycipitaceae</taxon>
        <taxon>Zarea</taxon>
    </lineage>
</organism>
<keyword evidence="2" id="KW-1185">Reference proteome</keyword>
<comment type="caution">
    <text evidence="1">The sequence shown here is derived from an EMBL/GenBank/DDBJ whole genome shotgun (WGS) entry which is preliminary data.</text>
</comment>
<protein>
    <submittedName>
        <fullName evidence="1">Uncharacterized protein</fullName>
    </submittedName>
</protein>
<proteinExistence type="predicted"/>
<evidence type="ECO:0000313" key="1">
    <source>
        <dbReference type="EMBL" id="KAJ2976392.1"/>
    </source>
</evidence>